<dbReference type="InterPro" id="IPR035944">
    <property type="entry name" value="YfbM-like_sf"/>
</dbReference>
<dbReference type="Pfam" id="PF08974">
    <property type="entry name" value="DUF1877"/>
    <property type="match status" value="1"/>
</dbReference>
<gene>
    <name evidence="1" type="ORF">BKA16_001554</name>
</gene>
<evidence type="ECO:0008006" key="3">
    <source>
        <dbReference type="Google" id="ProtNLM"/>
    </source>
</evidence>
<proteinExistence type="predicted"/>
<organism evidence="1 2">
    <name type="scientific">Gordonia humi</name>
    <dbReference type="NCBI Taxonomy" id="686429"/>
    <lineage>
        <taxon>Bacteria</taxon>
        <taxon>Bacillati</taxon>
        <taxon>Actinomycetota</taxon>
        <taxon>Actinomycetes</taxon>
        <taxon>Mycobacteriales</taxon>
        <taxon>Gordoniaceae</taxon>
        <taxon>Gordonia</taxon>
    </lineage>
</organism>
<sequence>MRAPDVGVIAVYAAVPAGVAGRLGDVDPDEVGDYIDRVLGEGAPSVDIDETWDGLHFLLAGRPATDPVEDDALSEAVVGVYEFDSDVIVGVTPVAELARIVDALEAVDLDGLLGDVDWSAFAAADVYPGGWNPDAVGTLRDVFADVLNIHRLCLADGLDLMVAIS</sequence>
<dbReference type="Gene3D" id="3.40.1760.10">
    <property type="entry name" value="YfbM-like super family"/>
    <property type="match status" value="1"/>
</dbReference>
<name>A0A840ETH5_9ACTN</name>
<evidence type="ECO:0000313" key="2">
    <source>
        <dbReference type="Proteomes" id="UP000551501"/>
    </source>
</evidence>
<keyword evidence="2" id="KW-1185">Reference proteome</keyword>
<protein>
    <recommendedName>
        <fullName evidence="3">DUF1877 family protein</fullName>
    </recommendedName>
</protein>
<dbReference type="RefSeq" id="WP_183370112.1">
    <property type="nucleotide sequence ID" value="NZ_BAABHL010000037.1"/>
</dbReference>
<dbReference type="SUPFAM" id="SSF111069">
    <property type="entry name" value="Hypothetical protein yfbM"/>
    <property type="match status" value="1"/>
</dbReference>
<reference evidence="1 2" key="1">
    <citation type="submission" date="2020-08" db="EMBL/GenBank/DDBJ databases">
        <title>Sequencing the genomes of 1000 actinobacteria strains.</title>
        <authorList>
            <person name="Klenk H.-P."/>
        </authorList>
    </citation>
    <scope>NUCLEOTIDE SEQUENCE [LARGE SCALE GENOMIC DNA]</scope>
    <source>
        <strain evidence="1 2">DSM 45298</strain>
    </source>
</reference>
<accession>A0A840ETH5</accession>
<dbReference type="InterPro" id="IPR015068">
    <property type="entry name" value="DUF1877"/>
</dbReference>
<comment type="caution">
    <text evidence="1">The sequence shown here is derived from an EMBL/GenBank/DDBJ whole genome shotgun (WGS) entry which is preliminary data.</text>
</comment>
<dbReference type="AlphaFoldDB" id="A0A840ETH5"/>
<dbReference type="Proteomes" id="UP000551501">
    <property type="component" value="Unassembled WGS sequence"/>
</dbReference>
<evidence type="ECO:0000313" key="1">
    <source>
        <dbReference type="EMBL" id="MBB4135002.1"/>
    </source>
</evidence>
<dbReference type="EMBL" id="JACIFP010000001">
    <property type="protein sequence ID" value="MBB4135002.1"/>
    <property type="molecule type" value="Genomic_DNA"/>
</dbReference>